<name>X1PDS9_9ZZZZ</name>
<sequence length="54" mass="6300">MGKWVSGLFKLARTANDVSKVASGDPKKIIRRVKNKIIGRESIKKIWVMRRYLR</sequence>
<feature type="non-terminal residue" evidence="1">
    <location>
        <position position="54"/>
    </location>
</feature>
<accession>X1PDS9</accession>
<comment type="caution">
    <text evidence="1">The sequence shown here is derived from an EMBL/GenBank/DDBJ whole genome shotgun (WGS) entry which is preliminary data.</text>
</comment>
<organism evidence="1">
    <name type="scientific">marine sediment metagenome</name>
    <dbReference type="NCBI Taxonomy" id="412755"/>
    <lineage>
        <taxon>unclassified sequences</taxon>
        <taxon>metagenomes</taxon>
        <taxon>ecological metagenomes</taxon>
    </lineage>
</organism>
<protein>
    <submittedName>
        <fullName evidence="1">Uncharacterized protein</fullName>
    </submittedName>
</protein>
<reference evidence="1" key="1">
    <citation type="journal article" date="2014" name="Front. Microbiol.">
        <title>High frequency of phylogenetically diverse reductive dehalogenase-homologous genes in deep subseafloor sedimentary metagenomes.</title>
        <authorList>
            <person name="Kawai M."/>
            <person name="Futagami T."/>
            <person name="Toyoda A."/>
            <person name="Takaki Y."/>
            <person name="Nishi S."/>
            <person name="Hori S."/>
            <person name="Arai W."/>
            <person name="Tsubouchi T."/>
            <person name="Morono Y."/>
            <person name="Uchiyama I."/>
            <person name="Ito T."/>
            <person name="Fujiyama A."/>
            <person name="Inagaki F."/>
            <person name="Takami H."/>
        </authorList>
    </citation>
    <scope>NUCLEOTIDE SEQUENCE</scope>
    <source>
        <strain evidence="1">Expedition CK06-06</strain>
    </source>
</reference>
<evidence type="ECO:0000313" key="1">
    <source>
        <dbReference type="EMBL" id="GAI53978.1"/>
    </source>
</evidence>
<gene>
    <name evidence="1" type="ORF">S06H3_64516</name>
</gene>
<proteinExistence type="predicted"/>
<dbReference type="AlphaFoldDB" id="X1PDS9"/>
<dbReference type="EMBL" id="BARV01043117">
    <property type="protein sequence ID" value="GAI53978.1"/>
    <property type="molecule type" value="Genomic_DNA"/>
</dbReference>